<keyword evidence="12 15" id="KW-1133">Transmembrane helix</keyword>
<feature type="transmembrane region" description="Helical" evidence="15">
    <location>
        <begin position="735"/>
        <end position="756"/>
    </location>
</feature>
<keyword evidence="11 15" id="KW-0135">Cellulose biosynthesis</keyword>
<evidence type="ECO:0000313" key="16">
    <source>
        <dbReference type="EMBL" id="GEQ74145.1"/>
    </source>
</evidence>
<comment type="pathway">
    <text evidence="3 15">Glycan metabolism; bacterial cellulose biosynthesis.</text>
</comment>
<feature type="signal peptide" evidence="15">
    <location>
        <begin position="1"/>
        <end position="31"/>
    </location>
</feature>
<evidence type="ECO:0000256" key="8">
    <source>
        <dbReference type="ARBA" id="ARBA00022519"/>
    </source>
</evidence>
<keyword evidence="10 15" id="KW-0812">Transmembrane</keyword>
<evidence type="ECO:0000256" key="2">
    <source>
        <dbReference type="ARBA" id="ARBA00004377"/>
    </source>
</evidence>
<dbReference type="Proteomes" id="UP000323105">
    <property type="component" value="Unassembled WGS sequence"/>
</dbReference>
<dbReference type="PANTHER" id="PTHR39083:SF1">
    <property type="entry name" value="CYCLIC DI-GMP-BINDING PROTEIN"/>
    <property type="match status" value="1"/>
</dbReference>
<keyword evidence="9 15" id="KW-0973">c-di-GMP</keyword>
<evidence type="ECO:0000313" key="17">
    <source>
        <dbReference type="Proteomes" id="UP000323105"/>
    </source>
</evidence>
<organism evidence="16 17">
    <name type="scientific">Comamonas testosteroni</name>
    <name type="common">Pseudomonas testosteroni</name>
    <dbReference type="NCBI Taxonomy" id="285"/>
    <lineage>
        <taxon>Bacteria</taxon>
        <taxon>Pseudomonadati</taxon>
        <taxon>Pseudomonadota</taxon>
        <taxon>Betaproteobacteria</taxon>
        <taxon>Burkholderiales</taxon>
        <taxon>Comamonadaceae</taxon>
        <taxon>Comamonas</taxon>
    </lineage>
</organism>
<comment type="similarity">
    <text evidence="4 15">Belongs to the AcsB/BcsB family.</text>
</comment>
<dbReference type="PRINTS" id="PR01440">
    <property type="entry name" value="CELLSNTHASEB"/>
</dbReference>
<dbReference type="InterPro" id="IPR018513">
    <property type="entry name" value="Cell_synthase_bac"/>
</dbReference>
<evidence type="ECO:0000256" key="10">
    <source>
        <dbReference type="ARBA" id="ARBA00022692"/>
    </source>
</evidence>
<evidence type="ECO:0000256" key="5">
    <source>
        <dbReference type="ARBA" id="ARBA00011437"/>
    </source>
</evidence>
<dbReference type="Gene3D" id="2.60.120.260">
    <property type="entry name" value="Galactose-binding domain-like"/>
    <property type="match status" value="2"/>
</dbReference>
<keyword evidence="13 15" id="KW-0472">Membrane</keyword>
<comment type="caution">
    <text evidence="16">The sequence shown here is derived from an EMBL/GenBank/DDBJ whole genome shotgun (WGS) entry which is preliminary data.</text>
</comment>
<comment type="subcellular location">
    <subcellularLocation>
        <location evidence="2">Cell inner membrane</location>
        <topology evidence="2">Single-pass membrane protein</topology>
    </subcellularLocation>
</comment>
<evidence type="ECO:0000256" key="12">
    <source>
        <dbReference type="ARBA" id="ARBA00022989"/>
    </source>
</evidence>
<accession>A0A1Y1J414</accession>
<evidence type="ECO:0000256" key="13">
    <source>
        <dbReference type="ARBA" id="ARBA00023136"/>
    </source>
</evidence>
<dbReference type="RefSeq" id="WP_238707585.1">
    <property type="nucleotide sequence ID" value="NZ_BKBW01000002.1"/>
</dbReference>
<evidence type="ECO:0000256" key="14">
    <source>
        <dbReference type="ARBA" id="ARBA00033444"/>
    </source>
</evidence>
<dbReference type="NCBIfam" id="NF008323">
    <property type="entry name" value="PRK11114.1-1"/>
    <property type="match status" value="1"/>
</dbReference>
<evidence type="ECO:0000256" key="11">
    <source>
        <dbReference type="ARBA" id="ARBA00022916"/>
    </source>
</evidence>
<dbReference type="AlphaFoldDB" id="A0A1Y1J414"/>
<name>A0A1Y1J414_COMTE</name>
<evidence type="ECO:0000256" key="1">
    <source>
        <dbReference type="ARBA" id="ARBA00002057"/>
    </source>
</evidence>
<evidence type="ECO:0000256" key="6">
    <source>
        <dbReference type="ARBA" id="ARBA00021844"/>
    </source>
</evidence>
<dbReference type="GO" id="GO:0005886">
    <property type="term" value="C:plasma membrane"/>
    <property type="evidence" value="ECO:0007669"/>
    <property type="project" value="UniProtKB-SubCell"/>
</dbReference>
<dbReference type="GO" id="GO:0006011">
    <property type="term" value="P:UDP-alpha-D-glucose metabolic process"/>
    <property type="evidence" value="ECO:0007669"/>
    <property type="project" value="InterPro"/>
</dbReference>
<feature type="chain" id="PRO_5041746112" description="Cyclic di-GMP-binding protein" evidence="15">
    <location>
        <begin position="32"/>
        <end position="770"/>
    </location>
</feature>
<comment type="function">
    <text evidence="1 15">Binds the cellulose synthase activator, bis-(3'-5') cyclic diguanylic acid (c-di-GMP).</text>
</comment>
<dbReference type="EMBL" id="BKBW01000002">
    <property type="protein sequence ID" value="GEQ74145.1"/>
    <property type="molecule type" value="Genomic_DNA"/>
</dbReference>
<keyword evidence="8 15" id="KW-0997">Cell inner membrane</keyword>
<keyword evidence="15" id="KW-0732">Signal</keyword>
<dbReference type="Pfam" id="PF03170">
    <property type="entry name" value="BcsB"/>
    <property type="match status" value="1"/>
</dbReference>
<comment type="subunit">
    <text evidence="5 15">Tightly associated with the cellulose synthase catalytic subunit.</text>
</comment>
<keyword evidence="7 15" id="KW-1003">Cell membrane</keyword>
<evidence type="ECO:0000256" key="7">
    <source>
        <dbReference type="ARBA" id="ARBA00022475"/>
    </source>
</evidence>
<evidence type="ECO:0000256" key="9">
    <source>
        <dbReference type="ARBA" id="ARBA00022636"/>
    </source>
</evidence>
<dbReference type="InterPro" id="IPR003920">
    <property type="entry name" value="Cell_synth_B"/>
</dbReference>
<gene>
    <name evidence="16" type="ORF">CTTA_1150</name>
</gene>
<proteinExistence type="inferred from homology"/>
<evidence type="ECO:0000256" key="3">
    <source>
        <dbReference type="ARBA" id="ARBA00005186"/>
    </source>
</evidence>
<evidence type="ECO:0000256" key="15">
    <source>
        <dbReference type="RuleBase" id="RU365021"/>
    </source>
</evidence>
<dbReference type="UniPathway" id="UPA00694"/>
<sequence>MSPIPNKSNIPHWALAAIGLTLLTPAVCGFAQEQPPSAPTAAALAANPLAGLPRRELTPTFQQLGQGSSMMLRGVESEGSVSISVRRDELVESALLRLTFTLSPSLIPSLSHIKLLLNEELLQTISLPKEQLGVPQKLEIPIDPRLFTDYNRLRFQFVGHYTMDCEMPNHTSLWASISNDSQLDLTLRQLPLSDSLELLPAPFFDSRDNQIVNVPFVFADAKDMGQLKAAGSVASWLGMLSGYRGNRFPLFENQLPERNSVVFATNDHRPDFLKEQPPVTQPTLTMMSHPEHPAIKLLVVQGKDNAQLQQAADALALGKAALSGSSMQVTKLEYPEKRKAYDAPRWLTTKRPVLLSELVNNPSDLQLHGYALNNTINIPARMAPDLFSWNARGVPLQLNYRYTPNSLSQHGSLSLSINNQFIKAYPLRAADDDRSGKSTIMLPLFEDGSTQASSDFRIPSFLVGGDNQLQLGFQLPATDLGQCRSTQPTELRAAIDPESSIDLRGFRHYLPMPNLAAYANSGYPFTKYADLSQTSIVLPSHPTAADAEAYLTAVARMSAATGLAGIRFNLMNADQIEKARDTDILLISAGDKDGLLQKWSQDIPALIVAGKRTTHLLERAVSSLSELFQHASDAPNPGSSGLATLEGKGPLAAIVSFESPLKKGRSVVGFTASDDIAMAQIYRGLSDSGKISAMRGDLSFLRADQVESFRVNPIYYVGDLPWWQRMWFHLHSHPVALALAGIVTGLLLTFLVYGALRSLAARRLGGNNNA</sequence>
<reference evidence="16 17" key="1">
    <citation type="journal article" date="2019" name="Microbiol. Resour. Announc.">
        <title>Draft Genome Sequence of Comamonas testosteroni TA441, a Bacterium That Has a Cryptic Phenol Degradation Gene Cluster.</title>
        <authorList>
            <person name="Arai H."/>
            <person name="Ishii M."/>
        </authorList>
    </citation>
    <scope>NUCLEOTIDE SEQUENCE [LARGE SCALE GENOMIC DNA]</scope>
    <source>
        <strain evidence="16 17">TA441</strain>
    </source>
</reference>
<evidence type="ECO:0000256" key="4">
    <source>
        <dbReference type="ARBA" id="ARBA00010714"/>
    </source>
</evidence>
<dbReference type="GO" id="GO:0030244">
    <property type="term" value="P:cellulose biosynthetic process"/>
    <property type="evidence" value="ECO:0007669"/>
    <property type="project" value="UniProtKB-KW"/>
</dbReference>
<protein>
    <recommendedName>
        <fullName evidence="6 15">Cyclic di-GMP-binding protein</fullName>
    </recommendedName>
    <alternativeName>
        <fullName evidence="14 15">Cellulose synthase regulatory subunit</fullName>
    </alternativeName>
</protein>
<dbReference type="PANTHER" id="PTHR39083">
    <property type="entry name" value="CYCLIC DI-GMP-BINDING PROTEIN"/>
    <property type="match status" value="1"/>
</dbReference>